<evidence type="ECO:0000256" key="1">
    <source>
        <dbReference type="SAM" id="Phobius"/>
    </source>
</evidence>
<keyword evidence="1" id="KW-1133">Transmembrane helix</keyword>
<gene>
    <name evidence="2" type="ORF">HHM24_04520</name>
</gene>
<dbReference type="EMBL" id="JABBMI010000055">
    <property type="protein sequence ID" value="NMK54017.1"/>
    <property type="molecule type" value="Genomic_DNA"/>
</dbReference>
<accession>A0ABX1SQZ8</accession>
<feature type="transmembrane region" description="Helical" evidence="1">
    <location>
        <begin position="12"/>
        <end position="31"/>
    </location>
</feature>
<comment type="caution">
    <text evidence="2">The sequence shown here is derived from an EMBL/GenBank/DDBJ whole genome shotgun (WGS) entry which is preliminary data.</text>
</comment>
<keyword evidence="1" id="KW-0472">Membrane</keyword>
<keyword evidence="3" id="KW-1185">Reference proteome</keyword>
<dbReference type="Proteomes" id="UP000538955">
    <property type="component" value="Unassembled WGS sequence"/>
</dbReference>
<reference evidence="2 3" key="1">
    <citation type="submission" date="2020-04" db="EMBL/GenBank/DDBJ databases">
        <title>The Epidemiology and Molecular Characteristics of Linezolid-Resistant Staphylococcus capitis in Huashan Hospital, Shanghai.</title>
        <authorList>
            <person name="Ding L."/>
            <person name="Li P."/>
            <person name="Yang Y."/>
            <person name="Lin D."/>
            <person name="Xu X."/>
        </authorList>
    </citation>
    <scope>NUCLEOTIDE SEQUENCE [LARGE SCALE GENOMIC DNA]</scope>
    <source>
        <strain evidence="2 3">17-84</strain>
    </source>
</reference>
<sequence>MFKNKKRIRDLIDWKMCIVVISFICLAVFLLSRPIILLQNKDDYQKFKDNTEVIEGVVTKDKVEKHWYSSDEYYLVVNDKKGNYKLVEVNEAQYRDNQKGSKVKFRIDTSDKNKVKIDLNKSKDIESKKEYQKYKEKNDKEDFGLFMTVD</sequence>
<protein>
    <submittedName>
        <fullName evidence="2">Uncharacterized protein</fullName>
    </submittedName>
</protein>
<proteinExistence type="predicted"/>
<organism evidence="2 3">
    <name type="scientific">Staphylococcus capitis</name>
    <dbReference type="NCBI Taxonomy" id="29388"/>
    <lineage>
        <taxon>Bacteria</taxon>
        <taxon>Bacillati</taxon>
        <taxon>Bacillota</taxon>
        <taxon>Bacilli</taxon>
        <taxon>Bacillales</taxon>
        <taxon>Staphylococcaceae</taxon>
        <taxon>Staphylococcus</taxon>
    </lineage>
</organism>
<keyword evidence="1" id="KW-0812">Transmembrane</keyword>
<evidence type="ECO:0000313" key="2">
    <source>
        <dbReference type="EMBL" id="NMK54017.1"/>
    </source>
</evidence>
<evidence type="ECO:0000313" key="3">
    <source>
        <dbReference type="Proteomes" id="UP000538955"/>
    </source>
</evidence>
<dbReference type="RefSeq" id="WP_168992979.1">
    <property type="nucleotide sequence ID" value="NZ_JABBMI010000055.1"/>
</dbReference>
<name>A0ABX1SQZ8_STACP</name>